<sequence>MSASIGLRHGAACAAAPRTGLDRASMAVPGAGSDLLRQARQRTWTLDCIQDVEGRRGTSRDVEGRRGTSRASRMSNGTLST</sequence>
<proteinExistence type="predicted"/>
<accession>A0A150R3M3</accession>
<name>A0A150R3M3_SORCE</name>
<evidence type="ECO:0000256" key="1">
    <source>
        <dbReference type="SAM" id="MobiDB-lite"/>
    </source>
</evidence>
<protein>
    <submittedName>
        <fullName evidence="2">Uncharacterized protein</fullName>
    </submittedName>
</protein>
<comment type="caution">
    <text evidence="2">The sequence shown here is derived from an EMBL/GenBank/DDBJ whole genome shotgun (WGS) entry which is preliminary data.</text>
</comment>
<gene>
    <name evidence="2" type="ORF">BE17_02870</name>
</gene>
<evidence type="ECO:0000313" key="2">
    <source>
        <dbReference type="EMBL" id="KYF74839.1"/>
    </source>
</evidence>
<dbReference type="Proteomes" id="UP000075635">
    <property type="component" value="Unassembled WGS sequence"/>
</dbReference>
<evidence type="ECO:0000313" key="3">
    <source>
        <dbReference type="Proteomes" id="UP000075635"/>
    </source>
</evidence>
<feature type="region of interest" description="Disordered" evidence="1">
    <location>
        <begin position="51"/>
        <end position="81"/>
    </location>
</feature>
<dbReference type="AlphaFoldDB" id="A0A150R3M3"/>
<feature type="compositionally biased region" description="Basic and acidic residues" evidence="1">
    <location>
        <begin position="52"/>
        <end position="66"/>
    </location>
</feature>
<feature type="compositionally biased region" description="Polar residues" evidence="1">
    <location>
        <begin position="69"/>
        <end position="81"/>
    </location>
</feature>
<dbReference type="EMBL" id="JEMB01003204">
    <property type="protein sequence ID" value="KYF74839.1"/>
    <property type="molecule type" value="Genomic_DNA"/>
</dbReference>
<reference evidence="2 3" key="1">
    <citation type="submission" date="2014-02" db="EMBL/GenBank/DDBJ databases">
        <title>The small core and large imbalanced accessory genome model reveals a collaborative survival strategy of Sorangium cellulosum strains in nature.</title>
        <authorList>
            <person name="Han K."/>
            <person name="Peng R."/>
            <person name="Blom J."/>
            <person name="Li Y.-Z."/>
        </authorList>
    </citation>
    <scope>NUCLEOTIDE SEQUENCE [LARGE SCALE GENOMIC DNA]</scope>
    <source>
        <strain evidence="2 3">So0011-07</strain>
    </source>
</reference>
<organism evidence="2 3">
    <name type="scientific">Sorangium cellulosum</name>
    <name type="common">Polyangium cellulosum</name>
    <dbReference type="NCBI Taxonomy" id="56"/>
    <lineage>
        <taxon>Bacteria</taxon>
        <taxon>Pseudomonadati</taxon>
        <taxon>Myxococcota</taxon>
        <taxon>Polyangia</taxon>
        <taxon>Polyangiales</taxon>
        <taxon>Polyangiaceae</taxon>
        <taxon>Sorangium</taxon>
    </lineage>
</organism>